<dbReference type="PANTHER" id="PTHR43673">
    <property type="entry name" value="NAD(P)H NITROREDUCTASE YDGI-RELATED"/>
    <property type="match status" value="1"/>
</dbReference>
<proteinExistence type="inferred from homology"/>
<accession>A0A8J4H479</accession>
<evidence type="ECO:0000313" key="6">
    <source>
        <dbReference type="Proteomes" id="UP000677918"/>
    </source>
</evidence>
<dbReference type="RefSeq" id="WP_213410852.1">
    <property type="nucleotide sequence ID" value="NZ_BOVK01000014.1"/>
</dbReference>
<sequence length="199" mass="22611">MSDLKQIKQMRNPDYPILPLFLERWSPRSFEIREIPEDVLYSLFEAARWAPSASNLQPWQFIIARTSEDRERFLSFILEGNTRWCKQASAFALLVSNKLKPDGGDNRNNAFDAGTCWGYLALEAANQGLAAHAMAGFNAEKARETLAIPEQYELHCVIAIGYRASADQLPDDLREREVPSGRRPLEETLHEGRFGAKPE</sequence>
<dbReference type="SUPFAM" id="SSF55469">
    <property type="entry name" value="FMN-dependent nitroreductase-like"/>
    <property type="match status" value="1"/>
</dbReference>
<feature type="domain" description="Nitroreductase" evidence="4">
    <location>
        <begin position="95"/>
        <end position="162"/>
    </location>
</feature>
<dbReference type="PANTHER" id="PTHR43673:SF10">
    <property type="entry name" value="NADH DEHYDROGENASE_NAD(P)H NITROREDUCTASE XCC3605-RELATED"/>
    <property type="match status" value="1"/>
</dbReference>
<evidence type="ECO:0000256" key="1">
    <source>
        <dbReference type="ARBA" id="ARBA00007118"/>
    </source>
</evidence>
<dbReference type="GO" id="GO:0016491">
    <property type="term" value="F:oxidoreductase activity"/>
    <property type="evidence" value="ECO:0007669"/>
    <property type="project" value="UniProtKB-KW"/>
</dbReference>
<comment type="similarity">
    <text evidence="1">Belongs to the nitroreductase family.</text>
</comment>
<dbReference type="InterPro" id="IPR000415">
    <property type="entry name" value="Nitroreductase-like"/>
</dbReference>
<dbReference type="InterPro" id="IPR029479">
    <property type="entry name" value="Nitroreductase"/>
</dbReference>
<reference evidence="5" key="1">
    <citation type="submission" date="2021-04" db="EMBL/GenBank/DDBJ databases">
        <title>Draft genome sequence of Xylanibacillus composti strain K13.</title>
        <authorList>
            <person name="Uke A."/>
            <person name="Chhe C."/>
            <person name="Baramee S."/>
            <person name="Kosugi A."/>
        </authorList>
    </citation>
    <scope>NUCLEOTIDE SEQUENCE</scope>
    <source>
        <strain evidence="5">K13</strain>
    </source>
</reference>
<organism evidence="5 6">
    <name type="scientific">Xylanibacillus composti</name>
    <dbReference type="NCBI Taxonomy" id="1572762"/>
    <lineage>
        <taxon>Bacteria</taxon>
        <taxon>Bacillati</taxon>
        <taxon>Bacillota</taxon>
        <taxon>Bacilli</taxon>
        <taxon>Bacillales</taxon>
        <taxon>Paenibacillaceae</taxon>
        <taxon>Xylanibacillus</taxon>
    </lineage>
</organism>
<dbReference type="Gene3D" id="3.40.109.10">
    <property type="entry name" value="NADH Oxidase"/>
    <property type="match status" value="1"/>
</dbReference>
<comment type="caution">
    <text evidence="5">The sequence shown here is derived from an EMBL/GenBank/DDBJ whole genome shotgun (WGS) entry which is preliminary data.</text>
</comment>
<evidence type="ECO:0000259" key="4">
    <source>
        <dbReference type="Pfam" id="PF00881"/>
    </source>
</evidence>
<dbReference type="AlphaFoldDB" id="A0A8J4H479"/>
<protein>
    <submittedName>
        <fullName evidence="5">Nitroreductase</fullName>
    </submittedName>
</protein>
<dbReference type="CDD" id="cd02138">
    <property type="entry name" value="TdsD-like"/>
    <property type="match status" value="1"/>
</dbReference>
<feature type="domain" description="Nitroreductase" evidence="4">
    <location>
        <begin position="23"/>
        <end position="82"/>
    </location>
</feature>
<gene>
    <name evidence="5" type="ORF">XYCOK13_10620</name>
</gene>
<evidence type="ECO:0000256" key="2">
    <source>
        <dbReference type="ARBA" id="ARBA00023002"/>
    </source>
</evidence>
<name>A0A8J4H479_9BACL</name>
<evidence type="ECO:0000256" key="3">
    <source>
        <dbReference type="SAM" id="MobiDB-lite"/>
    </source>
</evidence>
<keyword evidence="2" id="KW-0560">Oxidoreductase</keyword>
<dbReference type="Proteomes" id="UP000677918">
    <property type="component" value="Unassembled WGS sequence"/>
</dbReference>
<keyword evidence="6" id="KW-1185">Reference proteome</keyword>
<dbReference type="EMBL" id="BOVK01000014">
    <property type="protein sequence ID" value="GIQ68238.1"/>
    <property type="molecule type" value="Genomic_DNA"/>
</dbReference>
<feature type="region of interest" description="Disordered" evidence="3">
    <location>
        <begin position="171"/>
        <end position="199"/>
    </location>
</feature>
<evidence type="ECO:0000313" key="5">
    <source>
        <dbReference type="EMBL" id="GIQ68238.1"/>
    </source>
</evidence>
<dbReference type="Pfam" id="PF00881">
    <property type="entry name" value="Nitroreductase"/>
    <property type="match status" value="2"/>
</dbReference>